<feature type="domain" description="Putative mannosyltransferase YkcA/B-like C-terminal" evidence="13">
    <location>
        <begin position="656"/>
        <end position="736"/>
    </location>
</feature>
<dbReference type="Pfam" id="PF13231">
    <property type="entry name" value="PMT_2"/>
    <property type="match status" value="1"/>
</dbReference>
<feature type="transmembrane region" description="Helical" evidence="11">
    <location>
        <begin position="446"/>
        <end position="463"/>
    </location>
</feature>
<evidence type="ECO:0000256" key="3">
    <source>
        <dbReference type="ARBA" id="ARBA00022676"/>
    </source>
</evidence>
<evidence type="ECO:0000256" key="8">
    <source>
        <dbReference type="ARBA" id="ARBA00022989"/>
    </source>
</evidence>
<dbReference type="EMBL" id="CP029192">
    <property type="protein sequence ID" value="QES33309.1"/>
    <property type="molecule type" value="Genomic_DNA"/>
</dbReference>
<evidence type="ECO:0000256" key="7">
    <source>
        <dbReference type="ARBA" id="ARBA00022737"/>
    </source>
</evidence>
<feature type="compositionally biased region" description="Basic and acidic residues" evidence="10">
    <location>
        <begin position="325"/>
        <end position="343"/>
    </location>
</feature>
<dbReference type="GO" id="GO:0010041">
    <property type="term" value="P:response to iron(III) ion"/>
    <property type="evidence" value="ECO:0007669"/>
    <property type="project" value="TreeGrafter"/>
</dbReference>
<dbReference type="InterPro" id="IPR050297">
    <property type="entry name" value="LipidA_mod_glycosyltrf_83"/>
</dbReference>
<keyword evidence="3" id="KW-0328">Glycosyltransferase</keyword>
<keyword evidence="2" id="KW-1003">Cell membrane</keyword>
<dbReference type="AlphaFoldDB" id="A0A5P2BXX5"/>
<evidence type="ECO:0000313" key="15">
    <source>
        <dbReference type="Proteomes" id="UP000322927"/>
    </source>
</evidence>
<evidence type="ECO:0000259" key="13">
    <source>
        <dbReference type="Pfam" id="PF24878"/>
    </source>
</evidence>
<dbReference type="GO" id="GO:0016763">
    <property type="term" value="F:pentosyltransferase activity"/>
    <property type="evidence" value="ECO:0007669"/>
    <property type="project" value="TreeGrafter"/>
</dbReference>
<evidence type="ECO:0000259" key="12">
    <source>
        <dbReference type="Pfam" id="PF13231"/>
    </source>
</evidence>
<feature type="transmembrane region" description="Helical" evidence="11">
    <location>
        <begin position="35"/>
        <end position="53"/>
    </location>
</feature>
<protein>
    <submittedName>
        <fullName evidence="14">Mannosyl transferase</fullName>
    </submittedName>
</protein>
<evidence type="ECO:0000313" key="14">
    <source>
        <dbReference type="EMBL" id="QES33309.1"/>
    </source>
</evidence>
<evidence type="ECO:0000256" key="10">
    <source>
        <dbReference type="SAM" id="MobiDB-lite"/>
    </source>
</evidence>
<name>A0A5P2BXX5_STRVZ</name>
<accession>A0A5P2BXX5</accession>
<feature type="region of interest" description="Disordered" evidence="10">
    <location>
        <begin position="1"/>
        <end position="22"/>
    </location>
</feature>
<feature type="transmembrane region" description="Helical" evidence="11">
    <location>
        <begin position="558"/>
        <end position="580"/>
    </location>
</feature>
<gene>
    <name evidence="14" type="ORF">DEJ48_07800</name>
</gene>
<dbReference type="PANTHER" id="PTHR33908">
    <property type="entry name" value="MANNOSYLTRANSFERASE YKCB-RELATED"/>
    <property type="match status" value="1"/>
</dbReference>
<feature type="transmembrane region" description="Helical" evidence="11">
    <location>
        <begin position="587"/>
        <end position="607"/>
    </location>
</feature>
<evidence type="ECO:0000256" key="6">
    <source>
        <dbReference type="ARBA" id="ARBA00022729"/>
    </source>
</evidence>
<keyword evidence="4 14" id="KW-0808">Transferase</keyword>
<sequence length="772" mass="80731">MTSLTSAPPASRTSPERTPRSRLRFWRSPAGQPRWARPALLGIAALAALLYTWNITSSGFAPYYSMAARSMSVSWEAFLFTSLDPSATLTLDKIGGFLWPQALSARIFGFHDWALVLPQCVMGVISVLVMYRLVRRWQGPAAGLLAAGLLTVTPVAASMFGHAMLDGSVTMCLVLAADQYQRAVRSARLRSLLLCGLWIGLGFQAKMMEAWVIVPALFVGYVVAAPVRLRRRLGQLALAGALMFTVSLSWVALMTFTPERDRPYVDGSTDNSAAAMVFGYNGFNRLHAGLVDGAAPVSGNGLWGSGGASRTPPPTGSGGTSRTPPRTDSDARPDGTDAADGRDQGGTARRPSGAPSDGPSGAPSGRPSDGPSSAPSNGPSGAPSGRQSPAPSGAQPDGSTGAPSENTDRKGRAGAAPAGRQVGSEAPSRTSLWLKLLRSPRLTPQIAWLYPLALISLAMGLARHRQAPRTHPGRAGHLMWGTWLVTAAAVLSALGNLPHTAYVAILAPPLTALSAAGTVALWRAHRAAAGGPRAWLLPAVVAAEAGWTIHLASKHVDFAPWLIPLLVAATLVAVLALAPFVASRRTVLVGLLAGCVAMFAAPTAWSLSVLNERYGGSAVDAYAGPGNDPRISTGTRTVRASDVRVPTTPTPTQSSLLEYVEEHDGAAKYAFSTESWEASAPYVYAKGTPVLPLAGLHADTLTLTEYRHLVATGDLRFALVTAAGTKTSKISSWVASACAEVDPRAYGATGRGGDQAPAQTLYHCEPSDATSH</sequence>
<dbReference type="Proteomes" id="UP000322927">
    <property type="component" value="Chromosome"/>
</dbReference>
<dbReference type="InterPro" id="IPR006970">
    <property type="entry name" value="PT"/>
</dbReference>
<evidence type="ECO:0000256" key="11">
    <source>
        <dbReference type="SAM" id="Phobius"/>
    </source>
</evidence>
<proteinExistence type="predicted"/>
<dbReference type="InterPro" id="IPR056785">
    <property type="entry name" value="YkcA/B-like_C"/>
</dbReference>
<evidence type="ECO:0000256" key="2">
    <source>
        <dbReference type="ARBA" id="ARBA00022475"/>
    </source>
</evidence>
<evidence type="ECO:0000256" key="1">
    <source>
        <dbReference type="ARBA" id="ARBA00004651"/>
    </source>
</evidence>
<keyword evidence="7" id="KW-0677">Repeat</keyword>
<feature type="domain" description="Glycosyltransferase RgtA/B/C/D-like" evidence="12">
    <location>
        <begin position="97"/>
        <end position="250"/>
    </location>
</feature>
<dbReference type="GO" id="GO:0005886">
    <property type="term" value="C:plasma membrane"/>
    <property type="evidence" value="ECO:0007669"/>
    <property type="project" value="UniProtKB-SubCell"/>
</dbReference>
<dbReference type="OrthoDB" id="5241882at2"/>
<dbReference type="RefSeq" id="WP_150215464.1">
    <property type="nucleotide sequence ID" value="NZ_CP029192.1"/>
</dbReference>
<feature type="transmembrane region" description="Helical" evidence="11">
    <location>
        <begin position="501"/>
        <end position="522"/>
    </location>
</feature>
<comment type="subcellular location">
    <subcellularLocation>
        <location evidence="1">Cell membrane</location>
        <topology evidence="1">Multi-pass membrane protein</topology>
    </subcellularLocation>
</comment>
<dbReference type="PANTHER" id="PTHR33908:SF3">
    <property type="entry name" value="UNDECAPRENYL PHOSPHATE-ALPHA-4-AMINO-4-DEOXY-L-ARABINOSE ARABINOSYL TRANSFERASE"/>
    <property type="match status" value="1"/>
</dbReference>
<reference evidence="14 15" key="1">
    <citation type="submission" date="2018-05" db="EMBL/GenBank/DDBJ databases">
        <title>Streptomyces venezuelae.</title>
        <authorList>
            <person name="Kim W."/>
            <person name="Lee N."/>
            <person name="Cho B.-K."/>
        </authorList>
    </citation>
    <scope>NUCLEOTIDE SEQUENCE [LARGE SCALE GENOMIC DNA]</scope>
    <source>
        <strain evidence="14 15">ATCC 14584</strain>
    </source>
</reference>
<organism evidence="14 15">
    <name type="scientific">Streptomyces venezuelae</name>
    <dbReference type="NCBI Taxonomy" id="54571"/>
    <lineage>
        <taxon>Bacteria</taxon>
        <taxon>Bacillati</taxon>
        <taxon>Actinomycetota</taxon>
        <taxon>Actinomycetes</taxon>
        <taxon>Kitasatosporales</taxon>
        <taxon>Streptomycetaceae</taxon>
        <taxon>Streptomyces</taxon>
    </lineage>
</organism>
<keyword evidence="9 11" id="KW-0472">Membrane</keyword>
<dbReference type="InterPro" id="IPR038731">
    <property type="entry name" value="RgtA/B/C-like"/>
</dbReference>
<evidence type="ECO:0000256" key="4">
    <source>
        <dbReference type="ARBA" id="ARBA00022679"/>
    </source>
</evidence>
<dbReference type="Pfam" id="PF24878">
    <property type="entry name" value="YkcB_C"/>
    <property type="match status" value="1"/>
</dbReference>
<feature type="compositionally biased region" description="Low complexity" evidence="10">
    <location>
        <begin position="367"/>
        <end position="385"/>
    </location>
</feature>
<dbReference type="GO" id="GO:0009103">
    <property type="term" value="P:lipopolysaccharide biosynthetic process"/>
    <property type="evidence" value="ECO:0007669"/>
    <property type="project" value="UniProtKB-ARBA"/>
</dbReference>
<evidence type="ECO:0000256" key="9">
    <source>
        <dbReference type="ARBA" id="ARBA00023136"/>
    </source>
</evidence>
<feature type="region of interest" description="Disordered" evidence="10">
    <location>
        <begin position="302"/>
        <end position="429"/>
    </location>
</feature>
<feature type="transmembrane region" description="Helical" evidence="11">
    <location>
        <begin position="211"/>
        <end position="229"/>
    </location>
</feature>
<keyword evidence="6" id="KW-0732">Signal</keyword>
<dbReference type="Pfam" id="PF04886">
    <property type="entry name" value="PT"/>
    <property type="match status" value="1"/>
</dbReference>
<feature type="transmembrane region" description="Helical" evidence="11">
    <location>
        <begin position="236"/>
        <end position="256"/>
    </location>
</feature>
<keyword evidence="8 11" id="KW-1133">Transmembrane helix</keyword>
<keyword evidence="5 11" id="KW-0812">Transmembrane</keyword>
<feature type="transmembrane region" description="Helical" evidence="11">
    <location>
        <begin position="113"/>
        <end position="134"/>
    </location>
</feature>
<feature type="transmembrane region" description="Helical" evidence="11">
    <location>
        <begin position="534"/>
        <end position="552"/>
    </location>
</feature>
<evidence type="ECO:0000256" key="5">
    <source>
        <dbReference type="ARBA" id="ARBA00022692"/>
    </source>
</evidence>
<feature type="transmembrane region" description="Helical" evidence="11">
    <location>
        <begin position="475"/>
        <end position="495"/>
    </location>
</feature>